<dbReference type="EMBL" id="LGRX02026289">
    <property type="protein sequence ID" value="KAK3251087.1"/>
    <property type="molecule type" value="Genomic_DNA"/>
</dbReference>
<keyword evidence="11" id="KW-1185">Reference proteome</keyword>
<feature type="transmembrane region" description="Helical" evidence="9">
    <location>
        <begin position="166"/>
        <end position="186"/>
    </location>
</feature>
<evidence type="ECO:0000256" key="5">
    <source>
        <dbReference type="ARBA" id="ARBA00022824"/>
    </source>
</evidence>
<evidence type="ECO:0000256" key="1">
    <source>
        <dbReference type="ARBA" id="ARBA00004477"/>
    </source>
</evidence>
<accession>A0AAE0C9V5</accession>
<dbReference type="GO" id="GO:0005459">
    <property type="term" value="F:UDP-galactose transmembrane transporter activity"/>
    <property type="evidence" value="ECO:0007669"/>
    <property type="project" value="TreeGrafter"/>
</dbReference>
<dbReference type="PANTHER" id="PTHR10778">
    <property type="entry name" value="SOLUTE CARRIER FAMILY 35 MEMBER B"/>
    <property type="match status" value="1"/>
</dbReference>
<feature type="transmembrane region" description="Helical" evidence="9">
    <location>
        <begin position="128"/>
        <end position="146"/>
    </location>
</feature>
<keyword evidence="5" id="KW-0256">Endoplasmic reticulum</keyword>
<dbReference type="Proteomes" id="UP001190700">
    <property type="component" value="Unassembled WGS sequence"/>
</dbReference>
<dbReference type="PANTHER" id="PTHR10778:SF10">
    <property type="entry name" value="SOLUTE CARRIER FAMILY 35 MEMBER B1"/>
    <property type="match status" value="1"/>
</dbReference>
<feature type="compositionally biased region" description="Acidic residues" evidence="8">
    <location>
        <begin position="1"/>
        <end position="14"/>
    </location>
</feature>
<dbReference type="Pfam" id="PF08449">
    <property type="entry name" value="UAA"/>
    <property type="match status" value="1"/>
</dbReference>
<sequence length="408" mass="44896">MRTDEGQFDPENADADCMRKPSGVNSEHDSDEASATVNQHPGKNVSALSSKGSFPRLLVHTTGIIVAYSVYGEPPSVPSRFNWFKAISETTGRSPSVHISMSPDNFARSGYLLEKVTSARFGPGEEKFTFFFVLVFITCVFNGAVAKISLFFRPGDNDGAVPQQNYMMIATTYVGAMYGSSTALMYVSYPTQVVAKSCKMIPVMVMGVILGKKYSKIKYVCVAMITFGVFLFIYKGKSAIRGGENEDNAHFVGLLLLLFSLGCDGFTSAFEEKVVSLYNPSTLQLMLFCNFYGSILTFIGILIQGEIMPAVAFFLAHPSILVDILWYATMGAIGQLFIFGTIREFGALVCSTATTLRKFFNVIWSVYYFGHFLGPRQMVGTLLVFGGLALELHSRYTKSGRGVCKTWM</sequence>
<comment type="similarity">
    <text evidence="2">Belongs to the nucleotide-sugar transporter family. UDP-galactose:UMP antiporter (TC 2.A.7.11) subfamily.</text>
</comment>
<feature type="transmembrane region" description="Helical" evidence="9">
    <location>
        <begin position="248"/>
        <end position="270"/>
    </location>
</feature>
<evidence type="ECO:0000313" key="10">
    <source>
        <dbReference type="EMBL" id="KAK3251087.1"/>
    </source>
</evidence>
<feature type="transmembrane region" description="Helical" evidence="9">
    <location>
        <begin position="282"/>
        <end position="303"/>
    </location>
</feature>
<comment type="caution">
    <text evidence="10">The sequence shown here is derived from an EMBL/GenBank/DDBJ whole genome shotgun (WGS) entry which is preliminary data.</text>
</comment>
<gene>
    <name evidence="10" type="ORF">CYMTET_39567</name>
</gene>
<dbReference type="AlphaFoldDB" id="A0AAE0C9V5"/>
<dbReference type="GO" id="GO:0005789">
    <property type="term" value="C:endoplasmic reticulum membrane"/>
    <property type="evidence" value="ECO:0007669"/>
    <property type="project" value="UniProtKB-SubCell"/>
</dbReference>
<comment type="subcellular location">
    <subcellularLocation>
        <location evidence="1">Endoplasmic reticulum membrane</location>
        <topology evidence="1">Multi-pass membrane protein</topology>
    </subcellularLocation>
</comment>
<feature type="compositionally biased region" description="Polar residues" evidence="8">
    <location>
        <begin position="33"/>
        <end position="47"/>
    </location>
</feature>
<evidence type="ECO:0000256" key="7">
    <source>
        <dbReference type="ARBA" id="ARBA00023136"/>
    </source>
</evidence>
<evidence type="ECO:0000256" key="8">
    <source>
        <dbReference type="SAM" id="MobiDB-lite"/>
    </source>
</evidence>
<feature type="region of interest" description="Disordered" evidence="8">
    <location>
        <begin position="1"/>
        <end position="47"/>
    </location>
</feature>
<evidence type="ECO:0000256" key="6">
    <source>
        <dbReference type="ARBA" id="ARBA00022989"/>
    </source>
</evidence>
<feature type="transmembrane region" description="Helical" evidence="9">
    <location>
        <begin position="324"/>
        <end position="342"/>
    </location>
</feature>
<evidence type="ECO:0000256" key="9">
    <source>
        <dbReference type="SAM" id="Phobius"/>
    </source>
</evidence>
<reference evidence="10 11" key="1">
    <citation type="journal article" date="2015" name="Genome Biol. Evol.">
        <title>Comparative Genomics of a Bacterivorous Green Alga Reveals Evolutionary Causalities and Consequences of Phago-Mixotrophic Mode of Nutrition.</title>
        <authorList>
            <person name="Burns J.A."/>
            <person name="Paasch A."/>
            <person name="Narechania A."/>
            <person name="Kim E."/>
        </authorList>
    </citation>
    <scope>NUCLEOTIDE SEQUENCE [LARGE SCALE GENOMIC DNA]</scope>
    <source>
        <strain evidence="10 11">PLY_AMNH</strain>
    </source>
</reference>
<evidence type="ECO:0000313" key="11">
    <source>
        <dbReference type="Proteomes" id="UP001190700"/>
    </source>
</evidence>
<feature type="transmembrane region" description="Helical" evidence="9">
    <location>
        <begin position="362"/>
        <end position="390"/>
    </location>
</feature>
<feature type="transmembrane region" description="Helical" evidence="9">
    <location>
        <begin position="217"/>
        <end position="236"/>
    </location>
</feature>
<name>A0AAE0C9V5_9CHLO</name>
<evidence type="ECO:0000256" key="4">
    <source>
        <dbReference type="ARBA" id="ARBA00022692"/>
    </source>
</evidence>
<keyword evidence="3" id="KW-0813">Transport</keyword>
<proteinExistence type="inferred from homology"/>
<dbReference type="GO" id="GO:0000139">
    <property type="term" value="C:Golgi membrane"/>
    <property type="evidence" value="ECO:0007669"/>
    <property type="project" value="TreeGrafter"/>
</dbReference>
<keyword evidence="7 9" id="KW-0472">Membrane</keyword>
<protein>
    <submittedName>
        <fullName evidence="10">Uncharacterized protein</fullName>
    </submittedName>
</protein>
<keyword evidence="4 9" id="KW-0812">Transmembrane</keyword>
<organism evidence="10 11">
    <name type="scientific">Cymbomonas tetramitiformis</name>
    <dbReference type="NCBI Taxonomy" id="36881"/>
    <lineage>
        <taxon>Eukaryota</taxon>
        <taxon>Viridiplantae</taxon>
        <taxon>Chlorophyta</taxon>
        <taxon>Pyramimonadophyceae</taxon>
        <taxon>Pyramimonadales</taxon>
        <taxon>Pyramimonadaceae</taxon>
        <taxon>Cymbomonas</taxon>
    </lineage>
</organism>
<evidence type="ECO:0000256" key="3">
    <source>
        <dbReference type="ARBA" id="ARBA00022448"/>
    </source>
</evidence>
<evidence type="ECO:0000256" key="2">
    <source>
        <dbReference type="ARBA" id="ARBA00008349"/>
    </source>
</evidence>
<dbReference type="GO" id="GO:0005460">
    <property type="term" value="F:UDP-glucose transmembrane transporter activity"/>
    <property type="evidence" value="ECO:0007669"/>
    <property type="project" value="TreeGrafter"/>
</dbReference>
<keyword evidence="6 9" id="KW-1133">Transmembrane helix</keyword>
<dbReference type="InterPro" id="IPR013657">
    <property type="entry name" value="SCL35B1-4/HUT1"/>
</dbReference>